<evidence type="ECO:0000313" key="4">
    <source>
        <dbReference type="EMBL" id="QND80872.1"/>
    </source>
</evidence>
<evidence type="ECO:0000313" key="6">
    <source>
        <dbReference type="Proteomes" id="UP000515506"/>
    </source>
</evidence>
<dbReference type="Proteomes" id="UP000515838">
    <property type="component" value="Chromosome"/>
</dbReference>
<proteinExistence type="inferred from homology"/>
<evidence type="ECO:0000313" key="7">
    <source>
        <dbReference type="Proteomes" id="UP000515838"/>
    </source>
</evidence>
<protein>
    <submittedName>
        <fullName evidence="5">Type II toxin-antitoxin system RatA family toxin</fullName>
    </submittedName>
</protein>
<dbReference type="RefSeq" id="WP_185896045.1">
    <property type="nucleotide sequence ID" value="NZ_CP060028.1"/>
</dbReference>
<dbReference type="InterPro" id="IPR044996">
    <property type="entry name" value="COQ10-like"/>
</dbReference>
<comment type="similarity">
    <text evidence="1">Belongs to the ribosome association toxin RatA family.</text>
</comment>
<organism evidence="5 7">
    <name type="scientific">Pseudoxanthomonas mexicana</name>
    <dbReference type="NCBI Taxonomy" id="128785"/>
    <lineage>
        <taxon>Bacteria</taxon>
        <taxon>Pseudomonadati</taxon>
        <taxon>Pseudomonadota</taxon>
        <taxon>Gammaproteobacteria</taxon>
        <taxon>Lysobacterales</taxon>
        <taxon>Lysobacteraceae</taxon>
        <taxon>Pseudoxanthomonas</taxon>
    </lineage>
</organism>
<gene>
    <name evidence="4" type="ORF">H4W19_03480</name>
    <name evidence="5" type="ORF">IAE60_12200</name>
</gene>
<dbReference type="EMBL" id="CP060731">
    <property type="protein sequence ID" value="QNN76704.1"/>
    <property type="molecule type" value="Genomic_DNA"/>
</dbReference>
<dbReference type="Proteomes" id="UP000515506">
    <property type="component" value="Chromosome"/>
</dbReference>
<dbReference type="GeneID" id="81471740"/>
<feature type="domain" description="Coenzyme Q-binding protein COQ10 START" evidence="3">
    <location>
        <begin position="10"/>
        <end position="134"/>
    </location>
</feature>
<dbReference type="SUPFAM" id="SSF55961">
    <property type="entry name" value="Bet v1-like"/>
    <property type="match status" value="1"/>
</dbReference>
<keyword evidence="6" id="KW-1185">Reference proteome</keyword>
<accession>A0A7G6UPC5</accession>
<name>A0A7G6UPC5_PSEMX</name>
<sequence length="142" mass="16100">MHTIRRSALVEHSATRMFDLVNDVAAYPRRFDWCSAAELIEQGEARLVARLDLGLGSLRTWFTTENALDRPHRIDMNLVDGPFRKLHGRWDFHALDESACKVTLTLEFEPSSRLLGPAMALGFQGLADRMVDDFVRAADRGE</sequence>
<reference evidence="5 7" key="1">
    <citation type="submission" date="2020-08" db="EMBL/GenBank/DDBJ databases">
        <title>Streptomycin Non-resistant strain, P. mexicana.</title>
        <authorList>
            <person name="Ganesh-Kumar S."/>
            <person name="Zhe T."/>
            <person name="Yu Z."/>
            <person name="Min Y."/>
        </authorList>
    </citation>
    <scope>NUCLEOTIDE SEQUENCE [LARGE SCALE GENOMIC DNA]</scope>
    <source>
        <strain evidence="5 7">GTZY2</strain>
    </source>
</reference>
<reference evidence="4 6" key="2">
    <citation type="submission" date="2020-08" db="EMBL/GenBank/DDBJ databases">
        <title>Streptomycin resistant and MDR strain, P. mexicana.</title>
        <authorList>
            <person name="Ganesh-kumar S."/>
            <person name="Zhe T."/>
            <person name="Yu Z."/>
            <person name="Min Y."/>
        </authorList>
    </citation>
    <scope>NUCLEOTIDE SEQUENCE [LARGE SCALE GENOMIC DNA]</scope>
    <source>
        <strain evidence="4 6">GTZY</strain>
    </source>
</reference>
<dbReference type="EMBL" id="CP060028">
    <property type="protein sequence ID" value="QND80872.1"/>
    <property type="molecule type" value="Genomic_DNA"/>
</dbReference>
<dbReference type="AlphaFoldDB" id="A0A7G6UPC5"/>
<evidence type="ECO:0000256" key="1">
    <source>
        <dbReference type="ARBA" id="ARBA00008918"/>
    </source>
</evidence>
<evidence type="ECO:0000313" key="5">
    <source>
        <dbReference type="EMBL" id="QNN76704.1"/>
    </source>
</evidence>
<dbReference type="CDD" id="cd07813">
    <property type="entry name" value="COQ10p_like"/>
    <property type="match status" value="1"/>
</dbReference>
<dbReference type="InterPro" id="IPR005031">
    <property type="entry name" value="COQ10_START"/>
</dbReference>
<keyword evidence="2" id="KW-1277">Toxin-antitoxin system</keyword>
<dbReference type="GO" id="GO:0048039">
    <property type="term" value="F:ubiquinone binding"/>
    <property type="evidence" value="ECO:0007669"/>
    <property type="project" value="InterPro"/>
</dbReference>
<evidence type="ECO:0000259" key="3">
    <source>
        <dbReference type="Pfam" id="PF03364"/>
    </source>
</evidence>
<dbReference type="GO" id="GO:0045333">
    <property type="term" value="P:cellular respiration"/>
    <property type="evidence" value="ECO:0007669"/>
    <property type="project" value="InterPro"/>
</dbReference>
<dbReference type="Gene3D" id="3.30.530.20">
    <property type="match status" value="1"/>
</dbReference>
<evidence type="ECO:0000256" key="2">
    <source>
        <dbReference type="ARBA" id="ARBA00022649"/>
    </source>
</evidence>
<dbReference type="Pfam" id="PF03364">
    <property type="entry name" value="Polyketide_cyc"/>
    <property type="match status" value="1"/>
</dbReference>
<dbReference type="PANTHER" id="PTHR12901">
    <property type="entry name" value="SPERM PROTEIN HOMOLOG"/>
    <property type="match status" value="1"/>
</dbReference>
<dbReference type="PANTHER" id="PTHR12901:SF10">
    <property type="entry name" value="COENZYME Q-BINDING PROTEIN COQ10, MITOCHONDRIAL"/>
    <property type="match status" value="1"/>
</dbReference>
<dbReference type="InterPro" id="IPR023393">
    <property type="entry name" value="START-like_dom_sf"/>
</dbReference>